<dbReference type="SUPFAM" id="SSF48498">
    <property type="entry name" value="Tetracyclin repressor-like, C-terminal domain"/>
    <property type="match status" value="1"/>
</dbReference>
<dbReference type="Proteomes" id="UP000275368">
    <property type="component" value="Chromosome"/>
</dbReference>
<evidence type="ECO:0000313" key="2">
    <source>
        <dbReference type="EMBL" id="BBH18778.1"/>
    </source>
</evidence>
<keyword evidence="3" id="KW-1185">Reference proteome</keyword>
<dbReference type="Pfam" id="PF13977">
    <property type="entry name" value="TetR_C_6"/>
    <property type="match status" value="1"/>
</dbReference>
<name>A0A3G9J517_9BACL</name>
<sequence length="98" mass="11172">MEMEVWFSFNAKVLIYPELKKISEAMQDGFYRAAGFVIEFLLTNNLAKSGLDTDLETEKLYALVDGLAIHQLMQPGRLTVERLEHILDQHLNLLCSGD</sequence>
<dbReference type="KEGG" id="pbk:Back11_01230"/>
<dbReference type="InterPro" id="IPR039538">
    <property type="entry name" value="BetI_C"/>
</dbReference>
<feature type="domain" description="BetI-type transcriptional repressor C-terminal" evidence="1">
    <location>
        <begin position="2"/>
        <end position="95"/>
    </location>
</feature>
<gene>
    <name evidence="2" type="ORF">Back11_01230</name>
</gene>
<dbReference type="InterPro" id="IPR036271">
    <property type="entry name" value="Tet_transcr_reg_TetR-rel_C_sf"/>
</dbReference>
<dbReference type="AlphaFoldDB" id="A0A3G9J517"/>
<protein>
    <recommendedName>
        <fullName evidence="1">BetI-type transcriptional repressor C-terminal domain-containing protein</fullName>
    </recommendedName>
</protein>
<dbReference type="Gene3D" id="1.10.357.10">
    <property type="entry name" value="Tetracycline Repressor, domain 2"/>
    <property type="match status" value="1"/>
</dbReference>
<reference evidence="2 3" key="1">
    <citation type="submission" date="2018-11" db="EMBL/GenBank/DDBJ databases">
        <title>Complete genome sequence of Paenibacillus baekrokdamisoli strain KCTC 33723.</title>
        <authorList>
            <person name="Kang S.W."/>
            <person name="Lee K.C."/>
            <person name="Kim K.K."/>
            <person name="Kim J.S."/>
            <person name="Kim D.S."/>
            <person name="Ko S.H."/>
            <person name="Yang S.H."/>
            <person name="Lee J.S."/>
        </authorList>
    </citation>
    <scope>NUCLEOTIDE SEQUENCE [LARGE SCALE GENOMIC DNA]</scope>
    <source>
        <strain evidence="2 3">KCTC 33723</strain>
    </source>
</reference>
<organism evidence="2 3">
    <name type="scientific">Paenibacillus baekrokdamisoli</name>
    <dbReference type="NCBI Taxonomy" id="1712516"/>
    <lineage>
        <taxon>Bacteria</taxon>
        <taxon>Bacillati</taxon>
        <taxon>Bacillota</taxon>
        <taxon>Bacilli</taxon>
        <taxon>Bacillales</taxon>
        <taxon>Paenibacillaceae</taxon>
        <taxon>Paenibacillus</taxon>
    </lineage>
</organism>
<accession>A0A3G9J517</accession>
<proteinExistence type="predicted"/>
<evidence type="ECO:0000259" key="1">
    <source>
        <dbReference type="Pfam" id="PF13977"/>
    </source>
</evidence>
<dbReference type="EMBL" id="AP019308">
    <property type="protein sequence ID" value="BBH18778.1"/>
    <property type="molecule type" value="Genomic_DNA"/>
</dbReference>
<evidence type="ECO:0000313" key="3">
    <source>
        <dbReference type="Proteomes" id="UP000275368"/>
    </source>
</evidence>